<dbReference type="Proteomes" id="UP000323521">
    <property type="component" value="Chromosome"/>
</dbReference>
<dbReference type="GO" id="GO:0006265">
    <property type="term" value="P:DNA topological change"/>
    <property type="evidence" value="ECO:0007669"/>
    <property type="project" value="InterPro"/>
</dbReference>
<protein>
    <recommendedName>
        <fullName evidence="4">Small, acid-soluble spore protein, alpha/beta type</fullName>
    </recommendedName>
</protein>
<dbReference type="GO" id="GO:0003690">
    <property type="term" value="F:double-stranded DNA binding"/>
    <property type="evidence" value="ECO:0007669"/>
    <property type="project" value="InterPro"/>
</dbReference>
<evidence type="ECO:0000256" key="1">
    <source>
        <dbReference type="ARBA" id="ARBA00003863"/>
    </source>
</evidence>
<dbReference type="Gene3D" id="6.10.10.80">
    <property type="entry name" value="Small, acid-soluble spore protein, alpha/beta type-like"/>
    <property type="match status" value="1"/>
</dbReference>
<dbReference type="Pfam" id="PF00269">
    <property type="entry name" value="SASP"/>
    <property type="match status" value="1"/>
</dbReference>
<name>A0A3G1KNJ1_FORW1</name>
<proteinExistence type="predicted"/>
<organism evidence="2 3">
    <name type="scientific">Formimonas warabiya</name>
    <dbReference type="NCBI Taxonomy" id="1761012"/>
    <lineage>
        <taxon>Bacteria</taxon>
        <taxon>Bacillati</taxon>
        <taxon>Bacillota</taxon>
        <taxon>Clostridia</taxon>
        <taxon>Eubacteriales</taxon>
        <taxon>Peptococcaceae</taxon>
        <taxon>Candidatus Formimonas</taxon>
    </lineage>
</organism>
<accession>A0A3G1KNJ1</accession>
<gene>
    <name evidence="2" type="ORF">DCMF_01760</name>
</gene>
<evidence type="ECO:0008006" key="4">
    <source>
        <dbReference type="Google" id="ProtNLM"/>
    </source>
</evidence>
<evidence type="ECO:0000313" key="3">
    <source>
        <dbReference type="Proteomes" id="UP000323521"/>
    </source>
</evidence>
<evidence type="ECO:0000313" key="2">
    <source>
        <dbReference type="EMBL" id="ATW23685.1"/>
    </source>
</evidence>
<keyword evidence="3" id="KW-1185">Reference proteome</keyword>
<dbReference type="EMBL" id="CP017634">
    <property type="protein sequence ID" value="ATW23685.1"/>
    <property type="molecule type" value="Genomic_DNA"/>
</dbReference>
<comment type="function">
    <text evidence="1">SASP are bound to spore DNA. They are double-stranded DNA-binding proteins that cause DNA to change to an a-like conformation. They protect the DNA backbone from chemical and enzymatic cleavage and are thus involved in dormant spore's high resistance to UV light.</text>
</comment>
<sequence>MDTQINPSRKSRVKKTPDHVEKLKLEIAEELGLLDKVRTSGWAGLSAAETGKIGGLLTKRMRGQQVKKDYPN</sequence>
<dbReference type="KEGG" id="fwa:DCMF_01760"/>
<dbReference type="AlphaFoldDB" id="A0A3G1KNJ1"/>
<dbReference type="RefSeq" id="WP_236860163.1">
    <property type="nucleotide sequence ID" value="NZ_CP017634.1"/>
</dbReference>
<dbReference type="InterPro" id="IPR001448">
    <property type="entry name" value="SASP_alpha/beta-type"/>
</dbReference>
<dbReference type="InterPro" id="IPR038300">
    <property type="entry name" value="SASP_sf_alpha/beta"/>
</dbReference>
<reference evidence="2 3" key="1">
    <citation type="submission" date="2016-10" db="EMBL/GenBank/DDBJ databases">
        <title>Complete Genome Sequence of Peptococcaceae strain DCMF.</title>
        <authorList>
            <person name="Edwards R.J."/>
            <person name="Holland S.I."/>
            <person name="Deshpande N.P."/>
            <person name="Wong Y.K."/>
            <person name="Ertan H."/>
            <person name="Manefield M."/>
            <person name="Russell T.L."/>
            <person name="Lee M.J."/>
        </authorList>
    </citation>
    <scope>NUCLEOTIDE SEQUENCE [LARGE SCALE GENOMIC DNA]</scope>
    <source>
        <strain evidence="2 3">DCMF</strain>
    </source>
</reference>